<evidence type="ECO:0000256" key="2">
    <source>
        <dbReference type="ARBA" id="ARBA00022490"/>
    </source>
</evidence>
<dbReference type="GO" id="GO:0000796">
    <property type="term" value="C:condensin complex"/>
    <property type="evidence" value="ECO:0007669"/>
    <property type="project" value="TreeGrafter"/>
</dbReference>
<dbReference type="GO" id="GO:0007076">
    <property type="term" value="P:mitotic chromosome condensation"/>
    <property type="evidence" value="ECO:0007669"/>
    <property type="project" value="TreeGrafter"/>
</dbReference>
<feature type="compositionally biased region" description="Low complexity" evidence="4">
    <location>
        <begin position="338"/>
        <end position="353"/>
    </location>
</feature>
<feature type="compositionally biased region" description="Acidic residues" evidence="4">
    <location>
        <begin position="242"/>
        <end position="261"/>
    </location>
</feature>
<keyword evidence="3" id="KW-0175">Coiled coil</keyword>
<feature type="compositionally biased region" description="Low complexity" evidence="4">
    <location>
        <begin position="387"/>
        <end position="398"/>
    </location>
</feature>
<evidence type="ECO:0000313" key="8">
    <source>
        <dbReference type="Proteomes" id="UP000472372"/>
    </source>
</evidence>
<proteinExistence type="predicted"/>
<evidence type="ECO:0000256" key="3">
    <source>
        <dbReference type="SAM" id="Coils"/>
    </source>
</evidence>
<keyword evidence="2" id="KW-0963">Cytoplasm</keyword>
<feature type="compositionally biased region" description="Polar residues" evidence="4">
    <location>
        <begin position="734"/>
        <end position="748"/>
    </location>
</feature>
<name>A0A6S6W8W3_9PLEO</name>
<dbReference type="PANTHER" id="PTHR43941:SF1">
    <property type="entry name" value="STRUCTURAL MAINTENANCE OF CHROMOSOMES PROTEIN 2"/>
    <property type="match status" value="1"/>
</dbReference>
<feature type="compositionally biased region" description="Basic and acidic residues" evidence="4">
    <location>
        <begin position="1539"/>
        <end position="1552"/>
    </location>
</feature>
<feature type="compositionally biased region" description="Polar residues" evidence="4">
    <location>
        <begin position="302"/>
        <end position="313"/>
    </location>
</feature>
<dbReference type="InterPro" id="IPR012943">
    <property type="entry name" value="Cnn_1N"/>
</dbReference>
<evidence type="ECO:0000256" key="1">
    <source>
        <dbReference type="ARBA" id="ARBA00004496"/>
    </source>
</evidence>
<feature type="compositionally biased region" description="Polar residues" evidence="4">
    <location>
        <begin position="399"/>
        <end position="410"/>
    </location>
</feature>
<dbReference type="GO" id="GO:0005815">
    <property type="term" value="C:microtubule organizing center"/>
    <property type="evidence" value="ECO:0007669"/>
    <property type="project" value="InterPro"/>
</dbReference>
<feature type="compositionally biased region" description="Basic and acidic residues" evidence="4">
    <location>
        <begin position="32"/>
        <end position="55"/>
    </location>
</feature>
<dbReference type="Pfam" id="PF07989">
    <property type="entry name" value="Cnn_1N"/>
    <property type="match status" value="1"/>
</dbReference>
<feature type="region of interest" description="Disordered" evidence="4">
    <location>
        <begin position="1"/>
        <end position="71"/>
    </location>
</feature>
<dbReference type="GO" id="GO:0000793">
    <property type="term" value="C:condensed chromosome"/>
    <property type="evidence" value="ECO:0007669"/>
    <property type="project" value="TreeGrafter"/>
</dbReference>
<feature type="compositionally biased region" description="Gly residues" evidence="4">
    <location>
        <begin position="1555"/>
        <end position="1565"/>
    </location>
</feature>
<feature type="domain" description="Centrosomin N-terminal motif 1" evidence="5">
    <location>
        <begin position="507"/>
        <end position="579"/>
    </location>
</feature>
<dbReference type="EMBL" id="HG992981">
    <property type="protein sequence ID" value="CAE7176313.1"/>
    <property type="molecule type" value="Genomic_DNA"/>
</dbReference>
<dbReference type="Proteomes" id="UP000472372">
    <property type="component" value="Chromosome 5"/>
</dbReference>
<feature type="region of interest" description="Disordered" evidence="4">
    <location>
        <begin position="734"/>
        <end position="761"/>
    </location>
</feature>
<dbReference type="GO" id="GO:0003682">
    <property type="term" value="F:chromatin binding"/>
    <property type="evidence" value="ECO:0007669"/>
    <property type="project" value="TreeGrafter"/>
</dbReference>
<evidence type="ECO:0000313" key="7">
    <source>
        <dbReference type="EMBL" id="CAE7176313.1"/>
    </source>
</evidence>
<feature type="compositionally biased region" description="Polar residues" evidence="4">
    <location>
        <begin position="1"/>
        <end position="15"/>
    </location>
</feature>
<feature type="compositionally biased region" description="Polar residues" evidence="4">
    <location>
        <begin position="354"/>
        <end position="364"/>
    </location>
</feature>
<comment type="subcellular location">
    <subcellularLocation>
        <location evidence="1">Cytoplasm</location>
    </subcellularLocation>
</comment>
<feature type="compositionally biased region" description="Low complexity" evidence="4">
    <location>
        <begin position="171"/>
        <end position="186"/>
    </location>
</feature>
<feature type="region of interest" description="Disordered" evidence="4">
    <location>
        <begin position="95"/>
        <end position="417"/>
    </location>
</feature>
<feature type="compositionally biased region" description="Polar residues" evidence="4">
    <location>
        <begin position="831"/>
        <end position="843"/>
    </location>
</feature>
<feature type="compositionally biased region" description="Low complexity" evidence="4">
    <location>
        <begin position="213"/>
        <end position="238"/>
    </location>
</feature>
<dbReference type="InterPro" id="IPR024545">
    <property type="entry name" value="Mto1-like_Mto2p-bd"/>
</dbReference>
<feature type="compositionally biased region" description="Basic and acidic residues" evidence="4">
    <location>
        <begin position="1580"/>
        <end position="1589"/>
    </location>
</feature>
<dbReference type="Pfam" id="PF12808">
    <property type="entry name" value="Mto2_bdg"/>
    <property type="match status" value="1"/>
</dbReference>
<accession>A0A6S6W8W3</accession>
<dbReference type="Gene3D" id="1.10.287.2610">
    <property type="match status" value="1"/>
</dbReference>
<feature type="compositionally biased region" description="Low complexity" evidence="4">
    <location>
        <begin position="1440"/>
        <end position="1454"/>
    </location>
</feature>
<protein>
    <submittedName>
        <fullName evidence="7">Cnn 1N multi-domain protein</fullName>
    </submittedName>
</protein>
<feature type="region of interest" description="Disordered" evidence="4">
    <location>
        <begin position="429"/>
        <end position="459"/>
    </location>
</feature>
<feature type="region of interest" description="Disordered" evidence="4">
    <location>
        <begin position="559"/>
        <end position="615"/>
    </location>
</feature>
<reference evidence="7" key="1">
    <citation type="submission" date="2021-02" db="EMBL/GenBank/DDBJ databases">
        <authorList>
            <person name="Syme A R."/>
            <person name="Syme A R."/>
            <person name="Moolhuijzen P."/>
        </authorList>
    </citation>
    <scope>NUCLEOTIDE SEQUENCE</scope>
    <source>
        <strain evidence="7">W1-1</strain>
    </source>
</reference>
<dbReference type="PANTHER" id="PTHR43941">
    <property type="entry name" value="STRUCTURAL MAINTENANCE OF CHROMOSOMES PROTEIN 2"/>
    <property type="match status" value="1"/>
</dbReference>
<sequence>MATANTAPASDAEYSQTDELDSTPSTPTLAPTREKHMAHNTSDAEHMHVSDRPDSDLPPLPTEEDTLAPHVADGEVHNVESVFDDGEMHRQLMDIESSFIPEPAPQPEALQGPPGVDDTYLFGGSPGNSQRSGQHGNDDSALQRVMDTLEEMTKPKKKPKKLEVRHGHTPSKSQSSNAHSNSPSFSEAPTPAGAYKTPAARRMDFEPDDSLDAGTSTSDAAPSSPSAEAAQRSRSRATGDQNADEEEEEEDEDESDESDEEYAPKEEQAAHGAQQDDGDIRRPTSSASTVKAPDFSLVEEGSSLTNENDTSADSIAMPPPSAPANSQKNKRPSFLQHRGSSQRSSVSSFTNRSDASGDNASTASLGADYSLQTGGAIPRSSGPARTSLGLSRLPSLGSIASSMSGYSDSNPWDKGRSISANSLNALLHQDNSLGRLDEEVPNSATPPETPRAPSVQPAAPTDTVITRHVQDIQVPDSIARDFRAKHSRSPDRRHNANPFTRSKHNLTLKEQNSKIDKLSKENFDLKLKIHFLDQALQNRSDEGVKEMISKNVQLQTDLATEKKESQSMRKKIRDLERRLKAQEEGQDKPPKEPGSGSEDEGDEQSSRQAELEEEIEFLRERLETTEITVDQWQQEALQKEADNRRMADYIKTMREKNPGGGESGYDEAMTMWKEDFEDERARREQVETRCQQAESEAEKLREEVQRLREQNQQMQQQHSTTNKVFNNTRRMHQSFTSNSNADSDGNDQAGTASMGGTSGTLVEHLQSDNDKLQRDLHAQASMLTSRNRENLRLREENEGLKLAIRRGDNSSTAGDSILERSISRNHMRSVSRASGGTRLTQASDPDDYETKNAALRDELSQLKLSYKELDDQLNGHLDMLETTENKVKELEREIEAQTEDLQALANERDEALELLQDKEQECEELRQEALDTVQRLEIDLDQKQTERDRLYNDLENTTEDFHALQQEMKNVSESLLQLEDDRDASLRKIQNLEAELSDANEELNRQDKLLSEERSKNERLDVQLESCQGEIDFLREEQEGDKIKIGELESALNHTQATLQEARERARDLEERMTEERQQRDALETQEKQEVEKIITELNAQLSKLKEESRKLRKNLSSKEVEASTWKQRHDEFELALRETLGNPNGTRASLFKVCNDAPERPKYVLTVFLQDIAKLQRDLQGAMQDLDTVRADLTEKDRLLRNRDTLLENTGMESRRLSEMLERERQARRQDLSAWENAKRGHQSTVRAIQQHESRVLELETLRSQDRQRIHHMEKQYKEQLLERNNLLYALWNRLSTLCGTEWSRNNALINGELTSMELIAKNVNGFNKNIIFAVRTVEGIIGSFKQRIRQIEKDLVRDYQTLEHSLDVRVKRLDQLEKLVLAQRQSIGRPSTVRGGVVEVNNVELTKLRSENKTLRSEVQTLRAITTTTQSGNDVIVSRSSSRAGSPNSSKRASMAQTLLRAHSASVVEHLSTSTPGHPYPAAGPLQTSEQKWIHRLKELERRLKAEREARLLDRSGARKRLEQKVEENADLRAALEKERDLRTEDEIAGSHHGSGSGSGSRTGSGRASAIPSLKRPNGKEREEEMY</sequence>
<gene>
    <name evidence="7" type="ORF">PTTW11_05976</name>
</gene>
<feature type="region of interest" description="Disordered" evidence="4">
    <location>
        <begin position="1435"/>
        <end position="1489"/>
    </location>
</feature>
<feature type="domain" description="Mto1-like Mto2p-binding" evidence="6">
    <location>
        <begin position="1494"/>
        <end position="1542"/>
    </location>
</feature>
<organism evidence="7 8">
    <name type="scientific">Pyrenophora teres f. teres</name>
    <dbReference type="NCBI Taxonomy" id="97479"/>
    <lineage>
        <taxon>Eukaryota</taxon>
        <taxon>Fungi</taxon>
        <taxon>Dikarya</taxon>
        <taxon>Ascomycota</taxon>
        <taxon>Pezizomycotina</taxon>
        <taxon>Dothideomycetes</taxon>
        <taxon>Pleosporomycetidae</taxon>
        <taxon>Pleosporales</taxon>
        <taxon>Pleosporineae</taxon>
        <taxon>Pleosporaceae</taxon>
        <taxon>Pyrenophora</taxon>
    </lineage>
</organism>
<evidence type="ECO:0000259" key="5">
    <source>
        <dbReference type="Pfam" id="PF07989"/>
    </source>
</evidence>
<feature type="coiled-coil region" evidence="3">
    <location>
        <begin position="676"/>
        <end position="724"/>
    </location>
</feature>
<feature type="compositionally biased region" description="Basic and acidic residues" evidence="4">
    <location>
        <begin position="559"/>
        <end position="591"/>
    </location>
</feature>
<feature type="region of interest" description="Disordered" evidence="4">
    <location>
        <begin position="481"/>
        <end position="514"/>
    </location>
</feature>
<feature type="region of interest" description="Disordered" evidence="4">
    <location>
        <begin position="828"/>
        <end position="847"/>
    </location>
</feature>
<feature type="coiled-coil region" evidence="3">
    <location>
        <begin position="852"/>
        <end position="1122"/>
    </location>
</feature>
<evidence type="ECO:0000259" key="6">
    <source>
        <dbReference type="Pfam" id="PF12808"/>
    </source>
</evidence>
<feature type="compositionally biased region" description="Basic and acidic residues" evidence="4">
    <location>
        <begin position="481"/>
        <end position="494"/>
    </location>
</feature>
<dbReference type="GO" id="GO:0000785">
    <property type="term" value="C:chromatin"/>
    <property type="evidence" value="ECO:0007669"/>
    <property type="project" value="TreeGrafter"/>
</dbReference>
<evidence type="ECO:0000256" key="4">
    <source>
        <dbReference type="SAM" id="MobiDB-lite"/>
    </source>
</evidence>
<dbReference type="GO" id="GO:0005737">
    <property type="term" value="C:cytoplasm"/>
    <property type="evidence" value="ECO:0007669"/>
    <property type="project" value="UniProtKB-SubCell"/>
</dbReference>
<feature type="region of interest" description="Disordered" evidence="4">
    <location>
        <begin position="1539"/>
        <end position="1589"/>
    </location>
</feature>